<dbReference type="InterPro" id="IPR001881">
    <property type="entry name" value="EGF-like_Ca-bd_dom"/>
</dbReference>
<dbReference type="InterPro" id="IPR051505">
    <property type="entry name" value="C-type_lectin_domain"/>
</dbReference>
<reference evidence="20" key="2">
    <citation type="submission" date="2025-09" db="UniProtKB">
        <authorList>
            <consortium name="Ensembl"/>
        </authorList>
    </citation>
    <scope>IDENTIFICATION</scope>
</reference>
<dbReference type="GO" id="GO:0006897">
    <property type="term" value="P:endocytosis"/>
    <property type="evidence" value="ECO:0007669"/>
    <property type="project" value="UniProtKB-KW"/>
</dbReference>
<feature type="disulfide bond" evidence="14">
    <location>
        <begin position="281"/>
        <end position="291"/>
    </location>
</feature>
<dbReference type="PROSITE" id="PS50026">
    <property type="entry name" value="EGF_3"/>
    <property type="match status" value="1"/>
</dbReference>
<evidence type="ECO:0000313" key="20">
    <source>
        <dbReference type="Ensembl" id="ENSKMAP00000010380.1"/>
    </source>
</evidence>
<keyword evidence="9 16" id="KW-1133">Transmembrane helix</keyword>
<evidence type="ECO:0000256" key="2">
    <source>
        <dbReference type="ARBA" id="ARBA00022536"/>
    </source>
</evidence>
<dbReference type="OMA" id="GEPTVWR"/>
<keyword evidence="11 14" id="KW-1015">Disulfide bond</keyword>
<dbReference type="GO" id="GO:0005509">
    <property type="term" value="F:calcium ion binding"/>
    <property type="evidence" value="ECO:0007669"/>
    <property type="project" value="InterPro"/>
</dbReference>
<reference evidence="20" key="1">
    <citation type="submission" date="2025-08" db="UniProtKB">
        <authorList>
            <consortium name="Ensembl"/>
        </authorList>
    </citation>
    <scope>IDENTIFICATION</scope>
</reference>
<evidence type="ECO:0000256" key="14">
    <source>
        <dbReference type="PROSITE-ProRule" id="PRU00076"/>
    </source>
</evidence>
<dbReference type="OrthoDB" id="9890094at2759"/>
<dbReference type="InterPro" id="IPR016186">
    <property type="entry name" value="C-type_lectin-like/link_sf"/>
</dbReference>
<dbReference type="Proteomes" id="UP000264800">
    <property type="component" value="Unplaced"/>
</dbReference>
<evidence type="ECO:0000256" key="1">
    <source>
        <dbReference type="ARBA" id="ARBA00004479"/>
    </source>
</evidence>
<evidence type="ECO:0000313" key="21">
    <source>
        <dbReference type="Proteomes" id="UP000264800"/>
    </source>
</evidence>
<dbReference type="PANTHER" id="PTHR14789:SF8">
    <property type="entry name" value="C-TYPE LECTIN DOMAIN FAMILY 14 MEMBER A PRECURSOR-RELATED"/>
    <property type="match status" value="1"/>
</dbReference>
<dbReference type="InterPro" id="IPR049883">
    <property type="entry name" value="NOTCH1_EGF-like"/>
</dbReference>
<evidence type="ECO:0000256" key="17">
    <source>
        <dbReference type="SAM" id="SignalP"/>
    </source>
</evidence>
<keyword evidence="12" id="KW-0675">Receptor</keyword>
<dbReference type="InterPro" id="IPR018097">
    <property type="entry name" value="EGF_Ca-bd_CS"/>
</dbReference>
<feature type="region of interest" description="Disordered" evidence="15">
    <location>
        <begin position="173"/>
        <end position="202"/>
    </location>
</feature>
<comment type="subcellular location">
    <subcellularLocation>
        <location evidence="1">Membrane</location>
        <topology evidence="1">Single-pass type I membrane protein</topology>
    </subcellularLocation>
</comment>
<evidence type="ECO:0000259" key="18">
    <source>
        <dbReference type="PROSITE" id="PS50026"/>
    </source>
</evidence>
<keyword evidence="7" id="KW-0430">Lectin</keyword>
<dbReference type="PROSITE" id="PS50041">
    <property type="entry name" value="C_TYPE_LECTIN_2"/>
    <property type="match status" value="1"/>
</dbReference>
<comment type="caution">
    <text evidence="14">Lacks conserved residue(s) required for the propagation of feature annotation.</text>
</comment>
<dbReference type="FunFam" id="2.10.25.10:FF:000009">
    <property type="entry name" value="Low-density lipoprotein receptor isoform 1"/>
    <property type="match status" value="1"/>
</dbReference>
<evidence type="ECO:0000256" key="8">
    <source>
        <dbReference type="ARBA" id="ARBA00022737"/>
    </source>
</evidence>
<dbReference type="GO" id="GO:0030246">
    <property type="term" value="F:carbohydrate binding"/>
    <property type="evidence" value="ECO:0007669"/>
    <property type="project" value="UniProtKB-KW"/>
</dbReference>
<sequence length="376" mass="41534">MAVWLPRCFSCLWIAVLLLKAVSSDLSNPSSQTRYLLSRTNATFDEARRRCAPGVLATTTTEQEVQEIRELLNRSAPVRGEFSVWIGLRKTTTQCSDPSLPLKGFKWVEDGKEESALNKWLEEPKMTCTEVRCAALKVQVQSSVNLGLISVTCKTHYQYICKVQTGMFWNEQPTTTRPAATSPTFKPRPATPQPDLPSLGPDAGPCQYPPVPSIRAFRQDPSNSSRMQVECWFKAVLDLFCPDDIWRTLDGSPVDFSSICQKCPEGFQKDASGRCVDIDECGTGSPCSHACLNTEGSYRCVCVNGSDQDPSCKDPAQARVQSSLLSILVPVLAAFAGLLVLVVVVAVTVKCLIRKKTKRQTDDKESVEMIREKEAP</sequence>
<dbReference type="SUPFAM" id="SSF57196">
    <property type="entry name" value="EGF/Laminin"/>
    <property type="match status" value="1"/>
</dbReference>
<feature type="compositionally biased region" description="Low complexity" evidence="15">
    <location>
        <begin position="173"/>
        <end position="184"/>
    </location>
</feature>
<evidence type="ECO:0000256" key="16">
    <source>
        <dbReference type="SAM" id="Phobius"/>
    </source>
</evidence>
<evidence type="ECO:0000256" key="9">
    <source>
        <dbReference type="ARBA" id="ARBA00022989"/>
    </source>
</evidence>
<keyword evidence="10 16" id="KW-0472">Membrane</keyword>
<organism evidence="20 21">
    <name type="scientific">Kryptolebias marmoratus</name>
    <name type="common">Mangrove killifish</name>
    <name type="synonym">Rivulus marmoratus</name>
    <dbReference type="NCBI Taxonomy" id="37003"/>
    <lineage>
        <taxon>Eukaryota</taxon>
        <taxon>Metazoa</taxon>
        <taxon>Chordata</taxon>
        <taxon>Craniata</taxon>
        <taxon>Vertebrata</taxon>
        <taxon>Euteleostomi</taxon>
        <taxon>Actinopterygii</taxon>
        <taxon>Neopterygii</taxon>
        <taxon>Teleostei</taxon>
        <taxon>Neoteleostei</taxon>
        <taxon>Acanthomorphata</taxon>
        <taxon>Ovalentaria</taxon>
        <taxon>Atherinomorphae</taxon>
        <taxon>Cyprinodontiformes</taxon>
        <taxon>Rivulidae</taxon>
        <taxon>Kryptolebias</taxon>
    </lineage>
</organism>
<keyword evidence="21" id="KW-1185">Reference proteome</keyword>
<evidence type="ECO:0000256" key="6">
    <source>
        <dbReference type="ARBA" id="ARBA00022729"/>
    </source>
</evidence>
<dbReference type="SUPFAM" id="SSF56436">
    <property type="entry name" value="C-type lectin-like"/>
    <property type="match status" value="1"/>
</dbReference>
<dbReference type="AlphaFoldDB" id="A0A3Q3A3J2"/>
<proteinExistence type="predicted"/>
<feature type="signal peptide" evidence="17">
    <location>
        <begin position="1"/>
        <end position="24"/>
    </location>
</feature>
<evidence type="ECO:0000259" key="19">
    <source>
        <dbReference type="PROSITE" id="PS50041"/>
    </source>
</evidence>
<keyword evidence="2 14" id="KW-0245">EGF-like domain</keyword>
<keyword evidence="13" id="KW-0325">Glycoprotein</keyword>
<dbReference type="SMART" id="SM00179">
    <property type="entry name" value="EGF_CA"/>
    <property type="match status" value="1"/>
</dbReference>
<evidence type="ECO:0000256" key="7">
    <source>
        <dbReference type="ARBA" id="ARBA00022734"/>
    </source>
</evidence>
<dbReference type="CTD" id="161198"/>
<evidence type="ECO:0000256" key="4">
    <source>
        <dbReference type="ARBA" id="ARBA00022583"/>
    </source>
</evidence>
<keyword evidence="3" id="KW-0597">Phosphoprotein</keyword>
<dbReference type="SMART" id="SM00034">
    <property type="entry name" value="CLECT"/>
    <property type="match status" value="1"/>
</dbReference>
<keyword evidence="8" id="KW-0677">Repeat</keyword>
<dbReference type="GeneTree" id="ENSGT01030000234930"/>
<accession>A0A3Q3A3J2</accession>
<protein>
    <submittedName>
        <fullName evidence="20">Endosialin-like</fullName>
    </submittedName>
</protein>
<dbReference type="GO" id="GO:0016020">
    <property type="term" value="C:membrane"/>
    <property type="evidence" value="ECO:0007669"/>
    <property type="project" value="UniProtKB-SubCell"/>
</dbReference>
<dbReference type="CDD" id="cd00054">
    <property type="entry name" value="EGF_CA"/>
    <property type="match status" value="1"/>
</dbReference>
<feature type="domain" description="EGF-like" evidence="18">
    <location>
        <begin position="277"/>
        <end position="313"/>
    </location>
</feature>
<evidence type="ECO:0000256" key="13">
    <source>
        <dbReference type="ARBA" id="ARBA00023180"/>
    </source>
</evidence>
<name>A0A3Q3A3J2_KRYMA</name>
<evidence type="ECO:0000256" key="11">
    <source>
        <dbReference type="ARBA" id="ARBA00023157"/>
    </source>
</evidence>
<evidence type="ECO:0000256" key="10">
    <source>
        <dbReference type="ARBA" id="ARBA00023136"/>
    </source>
</evidence>
<dbReference type="PROSITE" id="PS00010">
    <property type="entry name" value="ASX_HYDROXYL"/>
    <property type="match status" value="1"/>
</dbReference>
<dbReference type="Gene3D" id="3.10.100.10">
    <property type="entry name" value="Mannose-Binding Protein A, subunit A"/>
    <property type="match status" value="1"/>
</dbReference>
<dbReference type="GeneID" id="108248707"/>
<dbReference type="KEGG" id="kmr:108248707"/>
<keyword evidence="5 16" id="KW-0812">Transmembrane</keyword>
<feature type="domain" description="C-type lectin" evidence="19">
    <location>
        <begin position="35"/>
        <end position="162"/>
    </location>
</feature>
<evidence type="ECO:0000256" key="5">
    <source>
        <dbReference type="ARBA" id="ARBA00022692"/>
    </source>
</evidence>
<dbReference type="STRING" id="37003.ENSKMAP00000010380"/>
<dbReference type="Ensembl" id="ENSKMAT00000010542.1">
    <property type="protein sequence ID" value="ENSKMAP00000010380.1"/>
    <property type="gene ID" value="ENSKMAG00000007801.1"/>
</dbReference>
<dbReference type="PANTHER" id="PTHR14789">
    <property type="entry name" value="CHONDROLECTIN VARIANT CHODLFDELTAE"/>
    <property type="match status" value="1"/>
</dbReference>
<dbReference type="InterPro" id="IPR000742">
    <property type="entry name" value="EGF"/>
</dbReference>
<evidence type="ECO:0000256" key="12">
    <source>
        <dbReference type="ARBA" id="ARBA00023170"/>
    </source>
</evidence>
<dbReference type="InterPro" id="IPR000152">
    <property type="entry name" value="EGF-type_Asp/Asn_hydroxyl_site"/>
</dbReference>
<feature type="transmembrane region" description="Helical" evidence="16">
    <location>
        <begin position="324"/>
        <end position="349"/>
    </location>
</feature>
<keyword evidence="4" id="KW-0254">Endocytosis</keyword>
<dbReference type="RefSeq" id="XP_017293143.1">
    <property type="nucleotide sequence ID" value="XM_017437654.3"/>
</dbReference>
<dbReference type="Gene3D" id="2.10.25.10">
    <property type="entry name" value="Laminin"/>
    <property type="match status" value="1"/>
</dbReference>
<dbReference type="InterPro" id="IPR016187">
    <property type="entry name" value="CTDL_fold"/>
</dbReference>
<dbReference type="Pfam" id="PF07645">
    <property type="entry name" value="EGF_CA"/>
    <property type="match status" value="1"/>
</dbReference>
<evidence type="ECO:0000256" key="3">
    <source>
        <dbReference type="ARBA" id="ARBA00022553"/>
    </source>
</evidence>
<dbReference type="PROSITE" id="PS01187">
    <property type="entry name" value="EGF_CA"/>
    <property type="match status" value="1"/>
</dbReference>
<keyword evidence="6 17" id="KW-0732">Signal</keyword>
<dbReference type="InterPro" id="IPR001304">
    <property type="entry name" value="C-type_lectin-like"/>
</dbReference>
<evidence type="ECO:0000256" key="15">
    <source>
        <dbReference type="SAM" id="MobiDB-lite"/>
    </source>
</evidence>
<feature type="chain" id="PRO_5018786988" evidence="17">
    <location>
        <begin position="25"/>
        <end position="376"/>
    </location>
</feature>